<dbReference type="Pfam" id="PF00929">
    <property type="entry name" value="RNase_T"/>
    <property type="match status" value="1"/>
</dbReference>
<reference evidence="6 7" key="1">
    <citation type="submission" date="2020-12" db="EMBL/GenBank/DDBJ databases">
        <title>Bacterial novel species Pedobacter sp. SD-b isolated from soil.</title>
        <authorList>
            <person name="Jung H.-Y."/>
        </authorList>
    </citation>
    <scope>NUCLEOTIDE SEQUENCE [LARGE SCALE GENOMIC DNA]</scope>
    <source>
        <strain evidence="6 7">SD-b</strain>
    </source>
</reference>
<evidence type="ECO:0000256" key="1">
    <source>
        <dbReference type="ARBA" id="ARBA00022722"/>
    </source>
</evidence>
<dbReference type="RefSeq" id="WP_200585209.1">
    <property type="nucleotide sequence ID" value="NZ_JAEHFY010000006.1"/>
</dbReference>
<evidence type="ECO:0000256" key="2">
    <source>
        <dbReference type="ARBA" id="ARBA00022801"/>
    </source>
</evidence>
<dbReference type="InterPro" id="IPR012337">
    <property type="entry name" value="RNaseH-like_sf"/>
</dbReference>
<accession>A0ABS1BJP3</accession>
<feature type="transmembrane region" description="Helical" evidence="4">
    <location>
        <begin position="212"/>
        <end position="232"/>
    </location>
</feature>
<keyword evidence="4" id="KW-1133">Transmembrane helix</keyword>
<keyword evidence="3 6" id="KW-0269">Exonuclease</keyword>
<dbReference type="SUPFAM" id="SSF53098">
    <property type="entry name" value="Ribonuclease H-like"/>
    <property type="match status" value="1"/>
</dbReference>
<comment type="caution">
    <text evidence="6">The sequence shown here is derived from an EMBL/GenBank/DDBJ whole genome shotgun (WGS) entry which is preliminary data.</text>
</comment>
<evidence type="ECO:0000313" key="7">
    <source>
        <dbReference type="Proteomes" id="UP000660024"/>
    </source>
</evidence>
<keyword evidence="4" id="KW-0812">Transmembrane</keyword>
<dbReference type="PANTHER" id="PTHR30231">
    <property type="entry name" value="DNA POLYMERASE III SUBUNIT EPSILON"/>
    <property type="match status" value="1"/>
</dbReference>
<proteinExistence type="predicted"/>
<dbReference type="InterPro" id="IPR036397">
    <property type="entry name" value="RNaseH_sf"/>
</dbReference>
<organism evidence="6 7">
    <name type="scientific">Pedobacter segetis</name>
    <dbReference type="NCBI Taxonomy" id="2793069"/>
    <lineage>
        <taxon>Bacteria</taxon>
        <taxon>Pseudomonadati</taxon>
        <taxon>Bacteroidota</taxon>
        <taxon>Sphingobacteriia</taxon>
        <taxon>Sphingobacteriales</taxon>
        <taxon>Sphingobacteriaceae</taxon>
        <taxon>Pedobacter</taxon>
    </lineage>
</organism>
<feature type="domain" description="Exonuclease" evidence="5">
    <location>
        <begin position="4"/>
        <end position="190"/>
    </location>
</feature>
<dbReference type="Proteomes" id="UP000660024">
    <property type="component" value="Unassembled WGS sequence"/>
</dbReference>
<protein>
    <submittedName>
        <fullName evidence="6">3'-5' exonuclease</fullName>
    </submittedName>
</protein>
<keyword evidence="4" id="KW-0472">Membrane</keyword>
<keyword evidence="1" id="KW-0540">Nuclease</keyword>
<dbReference type="EMBL" id="JAEHFY010000006">
    <property type="protein sequence ID" value="MBK0382434.1"/>
    <property type="molecule type" value="Genomic_DNA"/>
</dbReference>
<keyword evidence="7" id="KW-1185">Reference proteome</keyword>
<evidence type="ECO:0000313" key="6">
    <source>
        <dbReference type="EMBL" id="MBK0382434.1"/>
    </source>
</evidence>
<keyword evidence="2" id="KW-0378">Hydrolase</keyword>
<dbReference type="InterPro" id="IPR013520">
    <property type="entry name" value="Ribonucl_H"/>
</dbReference>
<dbReference type="SMART" id="SM00479">
    <property type="entry name" value="EXOIII"/>
    <property type="match status" value="1"/>
</dbReference>
<dbReference type="Gene3D" id="3.30.420.10">
    <property type="entry name" value="Ribonuclease H-like superfamily/Ribonuclease H"/>
    <property type="match status" value="1"/>
</dbReference>
<evidence type="ECO:0000256" key="3">
    <source>
        <dbReference type="ARBA" id="ARBA00022839"/>
    </source>
</evidence>
<dbReference type="GO" id="GO:0004527">
    <property type="term" value="F:exonuclease activity"/>
    <property type="evidence" value="ECO:0007669"/>
    <property type="project" value="UniProtKB-KW"/>
</dbReference>
<evidence type="ECO:0000259" key="5">
    <source>
        <dbReference type="SMART" id="SM00479"/>
    </source>
</evidence>
<sequence length="235" mass="27605">MKDYFLFIDTETSGLPKKWDLPYDAPNNWPHILQLAWLIFDKDGNEIKRENHYIRNDKVKISKTSQNIHHITKEFLKKNGKEISHVLPRFAKDLATYKPLIVAHFVELDFHMVSVEFFREKINSCINELPVFCTMKASKPYIKNPSLKYLKLNRFYKTLFNKPPEKLHDALADAELTSEIFFRLLKNGEINNEAIAHQQTLFNAKEEEINPFFKWIGLLIIILLTILISHLAHGK</sequence>
<name>A0ABS1BJP3_9SPHI</name>
<dbReference type="CDD" id="cd06127">
    <property type="entry name" value="DEDDh"/>
    <property type="match status" value="1"/>
</dbReference>
<evidence type="ECO:0000256" key="4">
    <source>
        <dbReference type="SAM" id="Phobius"/>
    </source>
</evidence>
<gene>
    <name evidence="6" type="ORF">I5M32_05615</name>
</gene>
<dbReference type="PANTHER" id="PTHR30231:SF4">
    <property type="entry name" value="PROTEIN NEN2"/>
    <property type="match status" value="1"/>
</dbReference>